<dbReference type="EMBL" id="LEKT01000041">
    <property type="protein sequence ID" value="KMO85909.1"/>
    <property type="molecule type" value="Genomic_DNA"/>
</dbReference>
<dbReference type="InterPro" id="IPR050418">
    <property type="entry name" value="D-iso_2-hydroxyacid_DH_PdxB"/>
</dbReference>
<keyword evidence="3" id="KW-0520">NAD</keyword>
<dbReference type="Gene3D" id="3.40.50.720">
    <property type="entry name" value="NAD(P)-binding Rossmann-like Domain"/>
    <property type="match status" value="2"/>
</dbReference>
<evidence type="ECO:0000256" key="2">
    <source>
        <dbReference type="ARBA" id="ARBA00023002"/>
    </source>
</evidence>
<dbReference type="Proteomes" id="UP000036503">
    <property type="component" value="Unassembled WGS sequence"/>
</dbReference>
<dbReference type="InterPro" id="IPR006140">
    <property type="entry name" value="D-isomer_DH_NAD-bd"/>
</dbReference>
<comment type="similarity">
    <text evidence="1">Belongs to the D-isomer specific 2-hydroxyacid dehydrogenase family.</text>
</comment>
<gene>
    <name evidence="5" type="ORF">AB840_11025</name>
</gene>
<evidence type="ECO:0000313" key="5">
    <source>
        <dbReference type="EMBL" id="KMO85909.1"/>
    </source>
</evidence>
<organism evidence="5 6">
    <name type="scientific">Megasphaera cerevisiae DSM 20462</name>
    <dbReference type="NCBI Taxonomy" id="1122219"/>
    <lineage>
        <taxon>Bacteria</taxon>
        <taxon>Bacillati</taxon>
        <taxon>Bacillota</taxon>
        <taxon>Negativicutes</taxon>
        <taxon>Veillonellales</taxon>
        <taxon>Veillonellaceae</taxon>
        <taxon>Megasphaera</taxon>
    </lineage>
</organism>
<keyword evidence="6" id="KW-1185">Reference proteome</keyword>
<dbReference type="OrthoDB" id="9805416at2"/>
<accession>A0A0J6WTP2</accession>
<dbReference type="GO" id="GO:0016616">
    <property type="term" value="F:oxidoreductase activity, acting on the CH-OH group of donors, NAD or NADP as acceptor"/>
    <property type="evidence" value="ECO:0007669"/>
    <property type="project" value="InterPro"/>
</dbReference>
<reference evidence="5 6" key="1">
    <citation type="submission" date="2015-06" db="EMBL/GenBank/DDBJ databases">
        <title>Draft genome sequence of beer spoilage bacterium Megasphaera cerevisiae type strain 20462.</title>
        <authorList>
            <person name="Kutumbaka K."/>
            <person name="Pasmowitz J."/>
            <person name="Mategko J."/>
            <person name="Reyes D."/>
            <person name="Friedrich A."/>
            <person name="Han S."/>
            <person name="Martens-Habbena W."/>
            <person name="Neal-McKinney J."/>
            <person name="Janagama H.K."/>
            <person name="Nadala C."/>
            <person name="Samadpour M."/>
        </authorList>
    </citation>
    <scope>NUCLEOTIDE SEQUENCE [LARGE SCALE GENOMIC DNA]</scope>
    <source>
        <strain evidence="5 6">DSM 20462</strain>
    </source>
</reference>
<sequence length="343" mass="38104">MKLVGIGDLLIPADYIKKGFQKFADQGVEVKFVDWELQNYEELQNINLKIETDGCEEYEVPENLIDKISDADIIITQFCPINKKVMDACSNLKAIGVLRGGYENINAAYAKRKNILVYNTPGRNATAVADFTVGMILSECRNIAKAHCNLKAGRWVRDYANAASVPDLAGKIAGIIGLGQIGKKVAQRLHGFDMTILGYDPYAATVPEYVQLVSLDILLRKSDFITIHSRLTKDTEELMNADAFAKMKPVAYFINTARAGLVDETALYEALKSKKIMGAALDVFDKEPLGREYPLVQLNNVTITPHLAGGTVDAFLKSPFLLEKEMESFLHGKINYQFVINQK</sequence>
<name>A0A0J6WTP2_9FIRM</name>
<evidence type="ECO:0000259" key="4">
    <source>
        <dbReference type="Pfam" id="PF02826"/>
    </source>
</evidence>
<evidence type="ECO:0000256" key="1">
    <source>
        <dbReference type="ARBA" id="ARBA00005854"/>
    </source>
</evidence>
<proteinExistence type="inferred from homology"/>
<dbReference type="FunCoup" id="A0A0J6WTP2">
    <property type="interactions" value="132"/>
</dbReference>
<dbReference type="AlphaFoldDB" id="A0A0J6WTP2"/>
<dbReference type="PATRIC" id="fig|1122219.3.peg.2157"/>
<dbReference type="Pfam" id="PF02826">
    <property type="entry name" value="2-Hacid_dh_C"/>
    <property type="match status" value="1"/>
</dbReference>
<dbReference type="PANTHER" id="PTHR43761">
    <property type="entry name" value="D-ISOMER SPECIFIC 2-HYDROXYACID DEHYDROGENASE FAMILY PROTEIN (AFU_ORTHOLOGUE AFUA_1G13630)"/>
    <property type="match status" value="1"/>
</dbReference>
<dbReference type="InterPro" id="IPR029752">
    <property type="entry name" value="D-isomer_DH_CS1"/>
</dbReference>
<dbReference type="STRING" id="39029.BSR42_13480"/>
<dbReference type="GO" id="GO:0051287">
    <property type="term" value="F:NAD binding"/>
    <property type="evidence" value="ECO:0007669"/>
    <property type="project" value="InterPro"/>
</dbReference>
<protein>
    <submittedName>
        <fullName evidence="5">Gluconate 2-dehydrogenase</fullName>
    </submittedName>
</protein>
<dbReference type="InterPro" id="IPR036291">
    <property type="entry name" value="NAD(P)-bd_dom_sf"/>
</dbReference>
<dbReference type="FunFam" id="3.40.50.720:FF:000203">
    <property type="entry name" value="D-3-phosphoglycerate dehydrogenase (SerA)"/>
    <property type="match status" value="1"/>
</dbReference>
<dbReference type="SUPFAM" id="SSF52283">
    <property type="entry name" value="Formate/glycerate dehydrogenase catalytic domain-like"/>
    <property type="match status" value="1"/>
</dbReference>
<keyword evidence="2" id="KW-0560">Oxidoreductase</keyword>
<dbReference type="PROSITE" id="PS00065">
    <property type="entry name" value="D_2_HYDROXYACID_DH_1"/>
    <property type="match status" value="1"/>
</dbReference>
<dbReference type="SUPFAM" id="SSF51735">
    <property type="entry name" value="NAD(P)-binding Rossmann-fold domains"/>
    <property type="match status" value="1"/>
</dbReference>
<dbReference type="CDD" id="cd12171">
    <property type="entry name" value="2-Hacid_dh_10"/>
    <property type="match status" value="1"/>
</dbReference>
<evidence type="ECO:0000256" key="3">
    <source>
        <dbReference type="ARBA" id="ARBA00023027"/>
    </source>
</evidence>
<dbReference type="InParanoid" id="A0A0J6WTP2"/>
<dbReference type="PANTHER" id="PTHR43761:SF1">
    <property type="entry name" value="D-ISOMER SPECIFIC 2-HYDROXYACID DEHYDROGENASE CATALYTIC DOMAIN-CONTAINING PROTEIN-RELATED"/>
    <property type="match status" value="1"/>
</dbReference>
<evidence type="ECO:0000313" key="6">
    <source>
        <dbReference type="Proteomes" id="UP000036503"/>
    </source>
</evidence>
<feature type="domain" description="D-isomer specific 2-hydroxyacid dehydrogenase NAD-binding" evidence="4">
    <location>
        <begin position="133"/>
        <end position="308"/>
    </location>
</feature>
<dbReference type="RefSeq" id="WP_048514903.1">
    <property type="nucleotide sequence ID" value="NZ_FUXD01000035.1"/>
</dbReference>
<comment type="caution">
    <text evidence="5">The sequence shown here is derived from an EMBL/GenBank/DDBJ whole genome shotgun (WGS) entry which is preliminary data.</text>
</comment>